<proteinExistence type="predicted"/>
<keyword evidence="1" id="KW-0812">Transmembrane</keyword>
<keyword evidence="3" id="KW-1185">Reference proteome</keyword>
<protein>
    <recommendedName>
        <fullName evidence="4">Transmembrane protein</fullName>
    </recommendedName>
</protein>
<sequence>MNPTLSYEATPPFRVPLSFFLLACLFGIAAGVLLVIEPRALVSRWTPAALAMTHLITTGFMLLVMLGALFQVLPVVVGARLPAAGRVAPAVLVLCGSGAASLSWGLGTASTLFMQAGGGLLAAAIAVFLALAGWGSRGCADGAGSTRDLRLALIGLAITTALGVMLVLALSRGLAVPILQTTNLHAAWGWLGWGGILLAATSWVVVPMFQITPPYPPGLKRYWAALSFALLILWSIAALAADAPQWAGTTLLAGSAAALALATLGLLRRTRRASPDASFRTLQLAMAAFLGGALCAVIASISAQPWWAMGAGVLVLHGGFVSAISAMLYKIVPFLAWLHLTQARIKAPNMKRLSPDSPVRRQLLLHALTLPALLAAASGNALAGGVAGTLLAAEFTWLLINLLATTARWRRAQAGH</sequence>
<dbReference type="OrthoDB" id="5295665at2"/>
<comment type="caution">
    <text evidence="2">The sequence shown here is derived from an EMBL/GenBank/DDBJ whole genome shotgun (WGS) entry which is preliminary data.</text>
</comment>
<feature type="transmembrane region" description="Helical" evidence="1">
    <location>
        <begin position="307"/>
        <end position="338"/>
    </location>
</feature>
<feature type="transmembrane region" description="Helical" evidence="1">
    <location>
        <begin position="190"/>
        <end position="210"/>
    </location>
</feature>
<evidence type="ECO:0000313" key="2">
    <source>
        <dbReference type="EMBL" id="PTD98074.1"/>
    </source>
</evidence>
<dbReference type="Proteomes" id="UP000241193">
    <property type="component" value="Unassembled WGS sequence"/>
</dbReference>
<keyword evidence="1" id="KW-0472">Membrane</keyword>
<reference evidence="2 3" key="1">
    <citation type="submission" date="2018-03" db="EMBL/GenBank/DDBJ databases">
        <authorList>
            <person name="Keele B.F."/>
        </authorList>
    </citation>
    <scope>NUCLEOTIDE SEQUENCE [LARGE SCALE GENOMIC DNA]</scope>
    <source>
        <strain evidence="2 3">D20</strain>
    </source>
</reference>
<evidence type="ECO:0000256" key="1">
    <source>
        <dbReference type="SAM" id="Phobius"/>
    </source>
</evidence>
<feature type="transmembrane region" description="Helical" evidence="1">
    <location>
        <begin position="151"/>
        <end position="170"/>
    </location>
</feature>
<evidence type="ECO:0008006" key="4">
    <source>
        <dbReference type="Google" id="ProtNLM"/>
    </source>
</evidence>
<feature type="transmembrane region" description="Helical" evidence="1">
    <location>
        <begin position="383"/>
        <end position="404"/>
    </location>
</feature>
<name>A0A2T4IJX3_9RHOO</name>
<feature type="transmembrane region" description="Helical" evidence="1">
    <location>
        <begin position="15"/>
        <end position="36"/>
    </location>
</feature>
<feature type="transmembrane region" description="Helical" evidence="1">
    <location>
        <begin position="48"/>
        <end position="73"/>
    </location>
</feature>
<feature type="transmembrane region" description="Helical" evidence="1">
    <location>
        <begin position="246"/>
        <end position="267"/>
    </location>
</feature>
<gene>
    <name evidence="2" type="ORF">C8261_01260</name>
</gene>
<organism evidence="2 3">
    <name type="scientific">Pseudothauera lacus</name>
    <dbReference type="NCBI Taxonomy" id="2136175"/>
    <lineage>
        <taxon>Bacteria</taxon>
        <taxon>Pseudomonadati</taxon>
        <taxon>Pseudomonadota</taxon>
        <taxon>Betaproteobacteria</taxon>
        <taxon>Rhodocyclales</taxon>
        <taxon>Zoogloeaceae</taxon>
        <taxon>Pseudothauera</taxon>
    </lineage>
</organism>
<feature type="transmembrane region" description="Helical" evidence="1">
    <location>
        <begin position="112"/>
        <end position="131"/>
    </location>
</feature>
<keyword evidence="1" id="KW-1133">Transmembrane helix</keyword>
<dbReference type="AlphaFoldDB" id="A0A2T4IJX3"/>
<feature type="transmembrane region" description="Helical" evidence="1">
    <location>
        <begin position="279"/>
        <end position="301"/>
    </location>
</feature>
<dbReference type="EMBL" id="PZKC01000001">
    <property type="protein sequence ID" value="PTD98074.1"/>
    <property type="molecule type" value="Genomic_DNA"/>
</dbReference>
<evidence type="ECO:0000313" key="3">
    <source>
        <dbReference type="Proteomes" id="UP000241193"/>
    </source>
</evidence>
<accession>A0A2T4IJX3</accession>
<feature type="transmembrane region" description="Helical" evidence="1">
    <location>
        <begin position="359"/>
        <end position="377"/>
    </location>
</feature>
<dbReference type="RefSeq" id="WP_107491834.1">
    <property type="nucleotide sequence ID" value="NZ_PZKC01000001.1"/>
</dbReference>
<feature type="transmembrane region" description="Helical" evidence="1">
    <location>
        <begin position="222"/>
        <end position="240"/>
    </location>
</feature>
<reference evidence="2 3" key="2">
    <citation type="submission" date="2018-04" db="EMBL/GenBank/DDBJ databases">
        <title>Thauera lacus sp. nov., isolated from an saline lake in Inner Mongolia, China.</title>
        <authorList>
            <person name="Liang Q.-Y."/>
        </authorList>
    </citation>
    <scope>NUCLEOTIDE SEQUENCE [LARGE SCALE GENOMIC DNA]</scope>
    <source>
        <strain evidence="2 3">D20</strain>
    </source>
</reference>